<evidence type="ECO:0000256" key="1">
    <source>
        <dbReference type="SAM" id="Phobius"/>
    </source>
</evidence>
<dbReference type="HOGENOM" id="CLU_2805458_0_0_9"/>
<accession>J7J5M1</accession>
<keyword evidence="1" id="KW-0472">Membrane</keyword>
<dbReference type="RefSeq" id="WP_014905147.1">
    <property type="nucleotide sequence ID" value="NC_018515.1"/>
</dbReference>
<reference evidence="3" key="2">
    <citation type="submission" date="2012-08" db="EMBL/GenBank/DDBJ databases">
        <title>Finished genome of Desulfosporosinus meridiei DSM 13257.</title>
        <authorList>
            <person name="Huntemann M."/>
            <person name="Wei C.-L."/>
            <person name="Han J."/>
            <person name="Detter J.C."/>
            <person name="Han C."/>
            <person name="Davenport K."/>
            <person name="Daligault H."/>
            <person name="Erkkila T."/>
            <person name="Gu W."/>
            <person name="Munk A.C.C."/>
            <person name="Teshima H."/>
            <person name="Xu Y."/>
            <person name="Chain P."/>
            <person name="Tapia R."/>
            <person name="Chen A."/>
            <person name="Krypides N."/>
            <person name="Mavromatis K."/>
            <person name="Markowitz V."/>
            <person name="Szeto E."/>
            <person name="Ivanova N."/>
            <person name="Mikhailova N."/>
            <person name="Ovchinnikova G."/>
            <person name="Pagani I."/>
            <person name="Pati A."/>
            <person name="Goodwin L."/>
            <person name="Peters L."/>
            <person name="Pitluck S."/>
            <person name="Woyke T."/>
            <person name="Pester M."/>
            <person name="Spring S."/>
            <person name="Ollivier B."/>
            <person name="Rattei T."/>
            <person name="Klenk H.-P."/>
            <person name="Wagner M."/>
            <person name="Loy A."/>
        </authorList>
    </citation>
    <scope>NUCLEOTIDE SEQUENCE [LARGE SCALE GENOMIC DNA]</scope>
    <source>
        <strain evidence="3">ATCC BAA-275 / DSM 13257 / NCIMB 13706 / S10</strain>
    </source>
</reference>
<evidence type="ECO:0000313" key="2">
    <source>
        <dbReference type="EMBL" id="AFQ46241.1"/>
    </source>
</evidence>
<dbReference type="KEGG" id="dmi:Desmer_4435"/>
<sequence>MQDSLRSAGQIVFLIVWIFSFALLYYLIKTAVTNGVREANQQILESVKQIERSVIELNMRISKKESK</sequence>
<keyword evidence="3" id="KW-1185">Reference proteome</keyword>
<feature type="transmembrane region" description="Helical" evidence="1">
    <location>
        <begin position="7"/>
        <end position="28"/>
    </location>
</feature>
<gene>
    <name evidence="2" type="ordered locus">Desmer_4435</name>
</gene>
<dbReference type="Proteomes" id="UP000005262">
    <property type="component" value="Chromosome"/>
</dbReference>
<proteinExistence type="predicted"/>
<organism evidence="2 3">
    <name type="scientific">Desulfosporosinus meridiei (strain ATCC BAA-275 / DSM 13257 / KCTC 12902 / NCIMB 13706 / S10)</name>
    <dbReference type="NCBI Taxonomy" id="768704"/>
    <lineage>
        <taxon>Bacteria</taxon>
        <taxon>Bacillati</taxon>
        <taxon>Bacillota</taxon>
        <taxon>Clostridia</taxon>
        <taxon>Eubacteriales</taxon>
        <taxon>Desulfitobacteriaceae</taxon>
        <taxon>Desulfosporosinus</taxon>
    </lineage>
</organism>
<dbReference type="EMBL" id="CP003629">
    <property type="protein sequence ID" value="AFQ46241.1"/>
    <property type="molecule type" value="Genomic_DNA"/>
</dbReference>
<keyword evidence="1" id="KW-0812">Transmembrane</keyword>
<dbReference type="OrthoDB" id="1799605at2"/>
<dbReference type="STRING" id="768704.Desmer_4435"/>
<keyword evidence="1" id="KW-1133">Transmembrane helix</keyword>
<dbReference type="AlphaFoldDB" id="J7J5M1"/>
<name>J7J5M1_DESMD</name>
<reference evidence="2 3" key="1">
    <citation type="journal article" date="2012" name="J. Bacteriol.">
        <title>Complete genome sequences of Desulfosporosinus orientis DSM765T, Desulfosporosinus youngiae DSM17734T, Desulfosporosinus meridiei DSM13257T, and Desulfosporosinus acidiphilus DSM22704T.</title>
        <authorList>
            <person name="Pester M."/>
            <person name="Brambilla E."/>
            <person name="Alazard D."/>
            <person name="Rattei T."/>
            <person name="Weinmaier T."/>
            <person name="Han J."/>
            <person name="Lucas S."/>
            <person name="Lapidus A."/>
            <person name="Cheng J.F."/>
            <person name="Goodwin L."/>
            <person name="Pitluck S."/>
            <person name="Peters L."/>
            <person name="Ovchinnikova G."/>
            <person name="Teshima H."/>
            <person name="Detter J.C."/>
            <person name="Han C.S."/>
            <person name="Tapia R."/>
            <person name="Land M.L."/>
            <person name="Hauser L."/>
            <person name="Kyrpides N.C."/>
            <person name="Ivanova N.N."/>
            <person name="Pagani I."/>
            <person name="Huntmann M."/>
            <person name="Wei C.L."/>
            <person name="Davenport K.W."/>
            <person name="Daligault H."/>
            <person name="Chain P.S."/>
            <person name="Chen A."/>
            <person name="Mavromatis K."/>
            <person name="Markowitz V."/>
            <person name="Szeto E."/>
            <person name="Mikhailova N."/>
            <person name="Pati A."/>
            <person name="Wagner M."/>
            <person name="Woyke T."/>
            <person name="Ollivier B."/>
            <person name="Klenk H.P."/>
            <person name="Spring S."/>
            <person name="Loy A."/>
        </authorList>
    </citation>
    <scope>NUCLEOTIDE SEQUENCE [LARGE SCALE GENOMIC DNA]</scope>
    <source>
        <strain evidence="3">ATCC BAA-275 / DSM 13257 / NCIMB 13706 / S10</strain>
    </source>
</reference>
<evidence type="ECO:0000313" key="3">
    <source>
        <dbReference type="Proteomes" id="UP000005262"/>
    </source>
</evidence>
<protein>
    <submittedName>
        <fullName evidence="2">Uncharacterized protein</fullName>
    </submittedName>
</protein>